<dbReference type="GO" id="GO:0016787">
    <property type="term" value="F:hydrolase activity"/>
    <property type="evidence" value="ECO:0007669"/>
    <property type="project" value="UniProtKB-KW"/>
</dbReference>
<dbReference type="RefSeq" id="WP_146518395.1">
    <property type="nucleotide sequence ID" value="NZ_CP151726.1"/>
</dbReference>
<dbReference type="Pfam" id="PF00176">
    <property type="entry name" value="SNF2-rel_dom"/>
    <property type="match status" value="1"/>
</dbReference>
<evidence type="ECO:0000256" key="2">
    <source>
        <dbReference type="PROSITE-ProRule" id="PRU00325"/>
    </source>
</evidence>
<dbReference type="CDD" id="cd17919">
    <property type="entry name" value="DEXHc_Snf"/>
    <property type="match status" value="1"/>
</dbReference>
<keyword evidence="1 7" id="KW-0378">Hydrolase</keyword>
<dbReference type="EMBL" id="SJPN01000001">
    <property type="protein sequence ID" value="TWU08334.1"/>
    <property type="molecule type" value="Genomic_DNA"/>
</dbReference>
<reference evidence="7 8" key="1">
    <citation type="submission" date="2019-02" db="EMBL/GenBank/DDBJ databases">
        <title>Deep-cultivation of Planctomycetes and their phenomic and genomic characterization uncovers novel biology.</title>
        <authorList>
            <person name="Wiegand S."/>
            <person name="Jogler M."/>
            <person name="Boedeker C."/>
            <person name="Pinto D."/>
            <person name="Vollmers J."/>
            <person name="Rivas-Marin E."/>
            <person name="Kohn T."/>
            <person name="Peeters S.H."/>
            <person name="Heuer A."/>
            <person name="Rast P."/>
            <person name="Oberbeckmann S."/>
            <person name="Bunk B."/>
            <person name="Jeske O."/>
            <person name="Meyerdierks A."/>
            <person name="Storesund J.E."/>
            <person name="Kallscheuer N."/>
            <person name="Luecker S."/>
            <person name="Lage O.M."/>
            <person name="Pohl T."/>
            <person name="Merkel B.J."/>
            <person name="Hornburger P."/>
            <person name="Mueller R.-W."/>
            <person name="Bruemmer F."/>
            <person name="Labrenz M."/>
            <person name="Spormann A.M."/>
            <person name="Op Den Camp H."/>
            <person name="Overmann J."/>
            <person name="Amann R."/>
            <person name="Jetten M.S.M."/>
            <person name="Mascher T."/>
            <person name="Medema M.H."/>
            <person name="Devos D.P."/>
            <person name="Kaster A.-K."/>
            <person name="Ovreas L."/>
            <person name="Rohde M."/>
            <person name="Galperin M.Y."/>
            <person name="Jogler C."/>
        </authorList>
    </citation>
    <scope>NUCLEOTIDE SEQUENCE [LARGE SCALE GENOMIC DNA]</scope>
    <source>
        <strain evidence="7 8">Pla52n</strain>
    </source>
</reference>
<name>A0A5C6BD07_9BACT</name>
<dbReference type="Gene3D" id="3.40.50.300">
    <property type="entry name" value="P-loop containing nucleotide triphosphate hydrolases"/>
    <property type="match status" value="1"/>
</dbReference>
<feature type="domain" description="Helicase ATP-binding" evidence="5">
    <location>
        <begin position="369"/>
        <end position="527"/>
    </location>
</feature>
<feature type="compositionally biased region" description="Polar residues" evidence="3">
    <location>
        <begin position="1"/>
        <end position="12"/>
    </location>
</feature>
<gene>
    <name evidence="7" type="primary">dbpA</name>
    <name evidence="7" type="ORF">Pla52n_09160</name>
</gene>
<keyword evidence="7" id="KW-0547">Nucleotide-binding</keyword>
<dbReference type="PROSITE" id="PS51192">
    <property type="entry name" value="HELICASE_ATP_BIND_1"/>
    <property type="match status" value="1"/>
</dbReference>
<dbReference type="GO" id="GO:0003724">
    <property type="term" value="F:RNA helicase activity"/>
    <property type="evidence" value="ECO:0007669"/>
    <property type="project" value="UniProtKB-EC"/>
</dbReference>
<dbReference type="AlphaFoldDB" id="A0A5C6BD07"/>
<dbReference type="OrthoDB" id="9814088at2"/>
<dbReference type="InterPro" id="IPR049730">
    <property type="entry name" value="SNF2/RAD54-like_C"/>
</dbReference>
<dbReference type="PROSITE" id="PS51194">
    <property type="entry name" value="HELICASE_CTER"/>
    <property type="match status" value="1"/>
</dbReference>
<dbReference type="Pfam" id="PF00271">
    <property type="entry name" value="Helicase_C"/>
    <property type="match status" value="1"/>
</dbReference>
<keyword evidence="7" id="KW-0347">Helicase</keyword>
<feature type="domain" description="Helicase C-terminal" evidence="6">
    <location>
        <begin position="648"/>
        <end position="807"/>
    </location>
</feature>
<evidence type="ECO:0000313" key="7">
    <source>
        <dbReference type="EMBL" id="TWU08334.1"/>
    </source>
</evidence>
<keyword evidence="2" id="KW-0863">Zinc-finger</keyword>
<dbReference type="SMART" id="SM00490">
    <property type="entry name" value="HELICc"/>
    <property type="match status" value="1"/>
</dbReference>
<dbReference type="SMART" id="SM00487">
    <property type="entry name" value="DEXDc"/>
    <property type="match status" value="1"/>
</dbReference>
<evidence type="ECO:0000256" key="3">
    <source>
        <dbReference type="SAM" id="MobiDB-lite"/>
    </source>
</evidence>
<dbReference type="InterPro" id="IPR007527">
    <property type="entry name" value="Znf_SWIM"/>
</dbReference>
<keyword evidence="2" id="KW-0479">Metal-binding</keyword>
<dbReference type="GO" id="GO:0005524">
    <property type="term" value="F:ATP binding"/>
    <property type="evidence" value="ECO:0007669"/>
    <property type="project" value="InterPro"/>
</dbReference>
<dbReference type="EC" id="3.6.4.13" evidence="7"/>
<dbReference type="Gene3D" id="3.40.50.10810">
    <property type="entry name" value="Tandem AAA-ATPase domain"/>
    <property type="match status" value="1"/>
</dbReference>
<keyword evidence="7" id="KW-0067">ATP-binding</keyword>
<keyword evidence="2" id="KW-0862">Zinc</keyword>
<dbReference type="InterPro" id="IPR027417">
    <property type="entry name" value="P-loop_NTPase"/>
</dbReference>
<dbReference type="InterPro" id="IPR000330">
    <property type="entry name" value="SNF2_N"/>
</dbReference>
<evidence type="ECO:0000313" key="8">
    <source>
        <dbReference type="Proteomes" id="UP000320176"/>
    </source>
</evidence>
<feature type="domain" description="SWIM-type" evidence="4">
    <location>
        <begin position="206"/>
        <end position="244"/>
    </location>
</feature>
<dbReference type="CDD" id="cd18793">
    <property type="entry name" value="SF2_C_SNF"/>
    <property type="match status" value="1"/>
</dbReference>
<accession>A0A5C6BD07</accession>
<dbReference type="InterPro" id="IPR038718">
    <property type="entry name" value="SNF2-like_sf"/>
</dbReference>
<evidence type="ECO:0000259" key="4">
    <source>
        <dbReference type="PROSITE" id="PS50966"/>
    </source>
</evidence>
<evidence type="ECO:0000256" key="1">
    <source>
        <dbReference type="ARBA" id="ARBA00022801"/>
    </source>
</evidence>
<organism evidence="7 8">
    <name type="scientific">Stieleria varia</name>
    <dbReference type="NCBI Taxonomy" id="2528005"/>
    <lineage>
        <taxon>Bacteria</taxon>
        <taxon>Pseudomonadati</taxon>
        <taxon>Planctomycetota</taxon>
        <taxon>Planctomycetia</taxon>
        <taxon>Pirellulales</taxon>
        <taxon>Pirellulaceae</taxon>
        <taxon>Stieleria</taxon>
    </lineage>
</organism>
<evidence type="ECO:0000259" key="6">
    <source>
        <dbReference type="PROSITE" id="PS51194"/>
    </source>
</evidence>
<feature type="compositionally biased region" description="Basic residues" evidence="3">
    <location>
        <begin position="13"/>
        <end position="28"/>
    </location>
</feature>
<dbReference type="InterPro" id="IPR001650">
    <property type="entry name" value="Helicase_C-like"/>
</dbReference>
<dbReference type="GO" id="GO:0008270">
    <property type="term" value="F:zinc ion binding"/>
    <property type="evidence" value="ECO:0007669"/>
    <property type="project" value="UniProtKB-KW"/>
</dbReference>
<evidence type="ECO:0000259" key="5">
    <source>
        <dbReference type="PROSITE" id="PS51192"/>
    </source>
</evidence>
<dbReference type="PANTHER" id="PTHR10799">
    <property type="entry name" value="SNF2/RAD54 HELICASE FAMILY"/>
    <property type="match status" value="1"/>
</dbReference>
<protein>
    <submittedName>
        <fullName evidence="7">ATP-dependent RNA helicase DbpA</fullName>
        <ecNumber evidence="7">3.6.4.13</ecNumber>
    </submittedName>
</protein>
<sequence>MASTKTQTTRQKGNGKKTTSKPDPRKKKVNVFHQRLGSLTYHQACQKLGDEGAKLMRLGDRFTEIDPGQDVFLGGDLLRVKVRDSDKRDLDADDAPPRVGTAIVTLTLQSARAKQIQHNCDHCDAPCHHLGAALSYLLDAKSVLGLAVPPDESVPLENLTEDELHARALAEREKRAAEEPMTVRSSDASTPWADYVLTSHNTGKSYRVALRGTEPHQSYCSCPDFRTNGLGTCKHILHALGKASKRFSVAAISTPYKRKHVSLRLQYGDDFGLRFNVPTRRNPAIEEIVGDLVDVSSTDAVDVMHRIEALESNGREVTIYPDAEDFIQRQLLQNELTRQCAEIRQNPHGHPLRTELLSAELLPYQMDGIAFAASAGRAILADDMGLGKTIQGIGVAELLSRMADIKRVLVVCPASLKSQWRTEVARFCGRSVQVVLGTAAERCEQYRSDTFFTVCNYEQVLRDLEPIESVDWDLIILDEGQRIKNWESKTSNVIRSLRSPFRLVLSGTPLENNLGELFTVARFVDEHRLGSAFKFFNRHRVVDDNGKTIGYYRLDELRKTLQPILLRRTRGEVSKQLPERTDEIVRVTPTDEQMEIHAGQMQVVAQIVGKKYLTEMDLLRLRRALAMARMSCDSTFLVNQQEPEYSSKLERLGELLQGLIDDPSRKIVLFSEWKRMLDRVEKRLDEIGCDYVRLDGSVPQKKRPPIVAKFQDDPECRVILMTNAGSTGLNLQSANVVINCDLPWNPAVLEQRIARAHRMGQKNPVHIYNMVSAGTIEEELLDTLASKQELANASLDIDSDVGEVAVSSSTDDLRRRLEKMALPKLAAPVDESNQRRVEAEIQQLSQRRESVSKATGDLVSAALTLAGSLIGGDDANAAKSETVDRLTEQLSKAIDTDEQGRPQLKITLPSQDALRDLATTLAKLLG</sequence>
<dbReference type="PROSITE" id="PS50966">
    <property type="entry name" value="ZF_SWIM"/>
    <property type="match status" value="1"/>
</dbReference>
<dbReference type="InterPro" id="IPR014001">
    <property type="entry name" value="Helicase_ATP-bd"/>
</dbReference>
<feature type="region of interest" description="Disordered" evidence="3">
    <location>
        <begin position="1"/>
        <end position="28"/>
    </location>
</feature>
<comment type="caution">
    <text evidence="7">The sequence shown here is derived from an EMBL/GenBank/DDBJ whole genome shotgun (WGS) entry which is preliminary data.</text>
</comment>
<dbReference type="SUPFAM" id="SSF52540">
    <property type="entry name" value="P-loop containing nucleoside triphosphate hydrolases"/>
    <property type="match status" value="2"/>
</dbReference>
<dbReference type="Proteomes" id="UP000320176">
    <property type="component" value="Unassembled WGS sequence"/>
</dbReference>
<proteinExistence type="predicted"/>
<keyword evidence="8" id="KW-1185">Reference proteome</keyword>